<keyword evidence="4" id="KW-0808">Transferase</keyword>
<accession>A0A7J7IEV2</accession>
<dbReference type="GO" id="GO:0016212">
    <property type="term" value="F:kynurenine-oxoglutarate transaminase activity"/>
    <property type="evidence" value="ECO:0007669"/>
    <property type="project" value="TreeGrafter"/>
</dbReference>
<evidence type="ECO:0000256" key="4">
    <source>
        <dbReference type="ARBA" id="ARBA00022679"/>
    </source>
</evidence>
<reference evidence="7 8" key="1">
    <citation type="journal article" date="2020" name="J. Phycol.">
        <title>Comparative genome analysis reveals Cyanidiococcus gen. nov., a new extremophilic red algal genus sister to Cyanidioschyzon (Cyanidioschyzonaceae, Rhodophyta).</title>
        <authorList>
            <person name="Liu S.-L."/>
            <person name="Chiang Y.-R."/>
            <person name="Yoon H.S."/>
            <person name="Fu H.-Y."/>
        </authorList>
    </citation>
    <scope>NUCLEOTIDE SEQUENCE [LARGE SCALE GENOMIC DNA]</scope>
    <source>
        <strain evidence="7 8">THAL066</strain>
    </source>
</reference>
<dbReference type="SUPFAM" id="SSF53383">
    <property type="entry name" value="PLP-dependent transferases"/>
    <property type="match status" value="1"/>
</dbReference>
<dbReference type="GO" id="GO:0005739">
    <property type="term" value="C:mitochondrion"/>
    <property type="evidence" value="ECO:0007669"/>
    <property type="project" value="TreeGrafter"/>
</dbReference>
<keyword evidence="5" id="KW-0663">Pyridoxal phosphate</keyword>
<evidence type="ECO:0000256" key="3">
    <source>
        <dbReference type="ARBA" id="ARBA00022576"/>
    </source>
</evidence>
<gene>
    <name evidence="7" type="primary">CCBL2</name>
    <name evidence="7" type="ORF">F1559_000267</name>
</gene>
<keyword evidence="8" id="KW-1185">Reference proteome</keyword>
<comment type="cofactor">
    <cofactor evidence="1">
        <name>pyridoxal 5'-phosphate</name>
        <dbReference type="ChEBI" id="CHEBI:597326"/>
    </cofactor>
</comment>
<evidence type="ECO:0000256" key="2">
    <source>
        <dbReference type="ARBA" id="ARBA00007441"/>
    </source>
</evidence>
<dbReference type="Pfam" id="PF00155">
    <property type="entry name" value="Aminotran_1_2"/>
    <property type="match status" value="1"/>
</dbReference>
<feature type="domain" description="Aminotransferase class I/classII large" evidence="6">
    <location>
        <begin position="36"/>
        <end position="443"/>
    </location>
</feature>
<evidence type="ECO:0000313" key="8">
    <source>
        <dbReference type="Proteomes" id="UP000530660"/>
    </source>
</evidence>
<dbReference type="AlphaFoldDB" id="A0A7J7IEV2"/>
<dbReference type="InterPro" id="IPR004839">
    <property type="entry name" value="Aminotransferase_I/II_large"/>
</dbReference>
<dbReference type="PANTHER" id="PTHR43807:SF20">
    <property type="entry name" value="FI04487P"/>
    <property type="match status" value="1"/>
</dbReference>
<proteinExistence type="inferred from homology"/>
<dbReference type="EMBL" id="VWRR01000013">
    <property type="protein sequence ID" value="KAF6001625.1"/>
    <property type="molecule type" value="Genomic_DNA"/>
</dbReference>
<dbReference type="PANTHER" id="PTHR43807">
    <property type="entry name" value="FI04487P"/>
    <property type="match status" value="1"/>
</dbReference>
<protein>
    <submittedName>
        <fullName evidence="7">Kynurenine--oxoglutarate transaminase 3</fullName>
    </submittedName>
</protein>
<evidence type="ECO:0000256" key="1">
    <source>
        <dbReference type="ARBA" id="ARBA00001933"/>
    </source>
</evidence>
<dbReference type="InterPro" id="IPR015424">
    <property type="entry name" value="PyrdxlP-dep_Trfase"/>
</dbReference>
<comment type="similarity">
    <text evidence="2">Belongs to the class-I pyridoxal-phosphate-dependent aminotransferase family.</text>
</comment>
<keyword evidence="3" id="KW-0032">Aminotransferase</keyword>
<name>A0A7J7IEV2_9RHOD</name>
<evidence type="ECO:0000259" key="6">
    <source>
        <dbReference type="Pfam" id="PF00155"/>
    </source>
</evidence>
<dbReference type="CDD" id="cd00609">
    <property type="entry name" value="AAT_like"/>
    <property type="match status" value="1"/>
</dbReference>
<dbReference type="OrthoDB" id="2414662at2759"/>
<evidence type="ECO:0000256" key="5">
    <source>
        <dbReference type="ARBA" id="ARBA00022898"/>
    </source>
</evidence>
<dbReference type="FunFam" id="3.40.640.10:FF:000024">
    <property type="entry name" value="Kynurenine--oxoglutarate transaminase 3"/>
    <property type="match status" value="1"/>
</dbReference>
<sequence length="451" mass="50628">MSSSAMVSVPRRLAALGNKPSVWLEFTPLAAALRAINLGQGFPDWEPPEWVVAAATRAATDAAPETQQYARSRGHPRLLRAIADLYRRVRFPKQRLDPNKNVLVTNGASGALYLTLSCLVDEGDEVVVFEPTFDIYLGAIRLAGGIPRCVPFKWKGTPREGVTSLATPNELTSAADWSIDWDALCQVLGPRTRVLMINTPHNPLGKVLTRTELERLAEIIRPHPQVTVLSDEVYEHILFDGCEHISFGSLEGMFERSVSIFSAGKTFSVTGWKIGWIIGPESHIQRFHNAQQFIVFSVCTPMQAAVAECLEEAQRRHYFSELASFYQRRRDQLVDALFQSHLGPIVPQGGYFVVASFEHVPRFVNRFPEAMTEMEALAVPGLEIDDATRDRADYNFARWLSFECGITPIPLSAFYCADHANRADALVRFAFCKQEQVLEEASRRLHQLQRR</sequence>
<evidence type="ECO:0000313" key="7">
    <source>
        <dbReference type="EMBL" id="KAF6001625.1"/>
    </source>
</evidence>
<dbReference type="Proteomes" id="UP000530660">
    <property type="component" value="Unassembled WGS sequence"/>
</dbReference>
<dbReference type="InterPro" id="IPR051326">
    <property type="entry name" value="Kynurenine-oxoglutarate_AT"/>
</dbReference>
<comment type="caution">
    <text evidence="7">The sequence shown here is derived from an EMBL/GenBank/DDBJ whole genome shotgun (WGS) entry which is preliminary data.</text>
</comment>
<organism evidence="7 8">
    <name type="scientific">Cyanidiococcus yangmingshanensis</name>
    <dbReference type="NCBI Taxonomy" id="2690220"/>
    <lineage>
        <taxon>Eukaryota</taxon>
        <taxon>Rhodophyta</taxon>
        <taxon>Bangiophyceae</taxon>
        <taxon>Cyanidiales</taxon>
        <taxon>Cyanidiaceae</taxon>
        <taxon>Cyanidiococcus</taxon>
    </lineage>
</organism>
<dbReference type="Gene3D" id="3.40.640.10">
    <property type="entry name" value="Type I PLP-dependent aspartate aminotransferase-like (Major domain)"/>
    <property type="match status" value="1"/>
</dbReference>
<dbReference type="GO" id="GO:0030170">
    <property type="term" value="F:pyridoxal phosphate binding"/>
    <property type="evidence" value="ECO:0007669"/>
    <property type="project" value="InterPro"/>
</dbReference>
<dbReference type="InterPro" id="IPR015421">
    <property type="entry name" value="PyrdxlP-dep_Trfase_major"/>
</dbReference>
<dbReference type="Gene3D" id="3.90.1150.10">
    <property type="entry name" value="Aspartate Aminotransferase, domain 1"/>
    <property type="match status" value="1"/>
</dbReference>
<dbReference type="InterPro" id="IPR015422">
    <property type="entry name" value="PyrdxlP-dep_Trfase_small"/>
</dbReference>